<dbReference type="Proteomes" id="UP000217790">
    <property type="component" value="Unassembled WGS sequence"/>
</dbReference>
<name>A0A2H3DRI5_ARMGA</name>
<evidence type="ECO:0000313" key="3">
    <source>
        <dbReference type="Proteomes" id="UP000217790"/>
    </source>
</evidence>
<dbReference type="AlphaFoldDB" id="A0A2H3DRI5"/>
<dbReference type="InParanoid" id="A0A2H3DRI5"/>
<keyword evidence="3" id="KW-1185">Reference proteome</keyword>
<gene>
    <name evidence="2" type="ORF">ARMGADRAFT_1076284</name>
</gene>
<protein>
    <submittedName>
        <fullName evidence="2">Uncharacterized protein</fullName>
    </submittedName>
</protein>
<evidence type="ECO:0000256" key="1">
    <source>
        <dbReference type="SAM" id="MobiDB-lite"/>
    </source>
</evidence>
<reference evidence="3" key="1">
    <citation type="journal article" date="2017" name="Nat. Ecol. Evol.">
        <title>Genome expansion and lineage-specific genetic innovations in the forest pathogenic fungi Armillaria.</title>
        <authorList>
            <person name="Sipos G."/>
            <person name="Prasanna A.N."/>
            <person name="Walter M.C."/>
            <person name="O'Connor E."/>
            <person name="Balint B."/>
            <person name="Krizsan K."/>
            <person name="Kiss B."/>
            <person name="Hess J."/>
            <person name="Varga T."/>
            <person name="Slot J."/>
            <person name="Riley R."/>
            <person name="Boka B."/>
            <person name="Rigling D."/>
            <person name="Barry K."/>
            <person name="Lee J."/>
            <person name="Mihaltcheva S."/>
            <person name="LaButti K."/>
            <person name="Lipzen A."/>
            <person name="Waldron R."/>
            <person name="Moloney N.M."/>
            <person name="Sperisen C."/>
            <person name="Kredics L."/>
            <person name="Vagvoelgyi C."/>
            <person name="Patrignani A."/>
            <person name="Fitzpatrick D."/>
            <person name="Nagy I."/>
            <person name="Doyle S."/>
            <person name="Anderson J.B."/>
            <person name="Grigoriev I.V."/>
            <person name="Gueldener U."/>
            <person name="Muensterkoetter M."/>
            <person name="Nagy L.G."/>
        </authorList>
    </citation>
    <scope>NUCLEOTIDE SEQUENCE [LARGE SCALE GENOMIC DNA]</scope>
    <source>
        <strain evidence="3">Ar21-2</strain>
    </source>
</reference>
<feature type="compositionally biased region" description="Polar residues" evidence="1">
    <location>
        <begin position="72"/>
        <end position="84"/>
    </location>
</feature>
<dbReference type="EMBL" id="KZ293649">
    <property type="protein sequence ID" value="PBK97829.1"/>
    <property type="molecule type" value="Genomic_DNA"/>
</dbReference>
<accession>A0A2H3DRI5</accession>
<evidence type="ECO:0000313" key="2">
    <source>
        <dbReference type="EMBL" id="PBK97829.1"/>
    </source>
</evidence>
<dbReference type="STRING" id="47427.A0A2H3DRI5"/>
<organism evidence="2 3">
    <name type="scientific">Armillaria gallica</name>
    <name type="common">Bulbous honey fungus</name>
    <name type="synonym">Armillaria bulbosa</name>
    <dbReference type="NCBI Taxonomy" id="47427"/>
    <lineage>
        <taxon>Eukaryota</taxon>
        <taxon>Fungi</taxon>
        <taxon>Dikarya</taxon>
        <taxon>Basidiomycota</taxon>
        <taxon>Agaricomycotina</taxon>
        <taxon>Agaricomycetes</taxon>
        <taxon>Agaricomycetidae</taxon>
        <taxon>Agaricales</taxon>
        <taxon>Marasmiineae</taxon>
        <taxon>Physalacriaceae</taxon>
        <taxon>Armillaria</taxon>
    </lineage>
</organism>
<proteinExistence type="predicted"/>
<sequence>MNTGIHNCQAARDVTPRCMCSIRIDTQAQAPNFQPTPEGRCGEKPDISGITTTIKFDMNELALISRATSISRASQNGSTISRNPSLIKKNGTPRDLKPSNGLIE</sequence>
<feature type="region of interest" description="Disordered" evidence="1">
    <location>
        <begin position="72"/>
        <end position="104"/>
    </location>
</feature>